<feature type="transmembrane region" description="Helical" evidence="1">
    <location>
        <begin position="287"/>
        <end position="304"/>
    </location>
</feature>
<evidence type="ECO:0000313" key="6">
    <source>
        <dbReference type="Proteomes" id="UP001385389"/>
    </source>
</evidence>
<name>A0ABZ2IZL9_9BACT</name>
<dbReference type="Pfam" id="PF20597">
    <property type="entry name" value="pAdhesive_15"/>
    <property type="match status" value="1"/>
</dbReference>
<organism evidence="5 6">
    <name type="scientific">Pseudodesulfovibrio methanolicus</name>
    <dbReference type="NCBI Taxonomy" id="3126690"/>
    <lineage>
        <taxon>Bacteria</taxon>
        <taxon>Pseudomonadati</taxon>
        <taxon>Thermodesulfobacteriota</taxon>
        <taxon>Desulfovibrionia</taxon>
        <taxon>Desulfovibrionales</taxon>
        <taxon>Desulfovibrionaceae</taxon>
    </lineage>
</organism>
<dbReference type="EMBL" id="CP146609">
    <property type="protein sequence ID" value="WWX22849.1"/>
    <property type="molecule type" value="Genomic_DNA"/>
</dbReference>
<dbReference type="RefSeq" id="WP_338668565.1">
    <property type="nucleotide sequence ID" value="NZ_CP146609.1"/>
</dbReference>
<keyword evidence="6" id="KW-1185">Reference proteome</keyword>
<keyword evidence="1" id="KW-0812">Transmembrane</keyword>
<feature type="domain" description="Choice-of-anchor A" evidence="4">
    <location>
        <begin position="28"/>
        <end position="274"/>
    </location>
</feature>
<keyword evidence="2" id="KW-0732">Signal</keyword>
<accession>A0ABZ2IZL9</accession>
<feature type="chain" id="PRO_5045742143" evidence="2">
    <location>
        <begin position="24"/>
        <end position="311"/>
    </location>
</feature>
<keyword evidence="1" id="KW-0472">Membrane</keyword>
<dbReference type="InterPro" id="IPR026588">
    <property type="entry name" value="Choice_anch_A"/>
</dbReference>
<feature type="domain" description="Ice-binding protein C-terminal" evidence="3">
    <location>
        <begin position="283"/>
        <end position="306"/>
    </location>
</feature>
<dbReference type="Proteomes" id="UP001385389">
    <property type="component" value="Chromosome"/>
</dbReference>
<evidence type="ECO:0000256" key="2">
    <source>
        <dbReference type="SAM" id="SignalP"/>
    </source>
</evidence>
<dbReference type="NCBIfam" id="TIGR04215">
    <property type="entry name" value="choice_anch_A"/>
    <property type="match status" value="1"/>
</dbReference>
<evidence type="ECO:0000313" key="5">
    <source>
        <dbReference type="EMBL" id="WWX22849.1"/>
    </source>
</evidence>
<dbReference type="Pfam" id="PF07589">
    <property type="entry name" value="PEP-CTERM"/>
    <property type="match status" value="1"/>
</dbReference>
<feature type="signal peptide" evidence="2">
    <location>
        <begin position="1"/>
        <end position="23"/>
    </location>
</feature>
<reference evidence="5 6" key="1">
    <citation type="submission" date="2024-03" db="EMBL/GenBank/DDBJ databases">
        <title>Phenotype and Genome Characterization of a Sulfate-Reducing Bacterium Pseudodesulfovibrio sp. strain 5S69, isolated from Petroleum Reservoir in Tatarstan (Russia).</title>
        <authorList>
            <person name="Bidzhieva S.K."/>
            <person name="Kadnikov V."/>
            <person name="Tourova T.P."/>
            <person name="Samigullina S.R."/>
            <person name="Sokolova D.S."/>
            <person name="Poltaraus A.B."/>
            <person name="Avtukh A.N."/>
            <person name="Tereshina V.M."/>
            <person name="Mardanov A.V."/>
            <person name="Nazina T.N."/>
        </authorList>
    </citation>
    <scope>NUCLEOTIDE SEQUENCE [LARGE SCALE GENOMIC DNA]</scope>
    <source>
        <strain evidence="5 6">5S69</strain>
    </source>
</reference>
<gene>
    <name evidence="5" type="ORF">V8V93_01320</name>
</gene>
<evidence type="ECO:0000256" key="1">
    <source>
        <dbReference type="SAM" id="Phobius"/>
    </source>
</evidence>
<evidence type="ECO:0000259" key="3">
    <source>
        <dbReference type="Pfam" id="PF07589"/>
    </source>
</evidence>
<evidence type="ECO:0000259" key="4">
    <source>
        <dbReference type="Pfam" id="PF20597"/>
    </source>
</evidence>
<sequence length="311" mass="31902">MKTSIFILITLLALALAASPARAGYIDLGEAGEYNAFILGEFSSGASDTQGRLAVGGNATMSPYSVGYALPDGYSGYSLVVGGNLNYNGGDVYHGDVAVGGSVLSSPDVDSGTLYAGTSVINFKEQAAYLRALAVTLGGYAATGTDVLGGNVLTLTGDGSSQLQVFNLDGADLLGSTELSLGGIADGSTILINVSGKESGLVGMGMVDLTAYRNDILFNFYETESLYLDGVGVQGSILAPNATVTGYYDKISGGGGSIDGTLIADFYYAHIQQHDVPFNSTTPVPEPGTFAIMGLGLLGLVGFMRRRGQRA</sequence>
<dbReference type="InterPro" id="IPR013424">
    <property type="entry name" value="Ice-binding_C"/>
</dbReference>
<protein>
    <submittedName>
        <fullName evidence="5">Choice-of-anchor A family protein</fullName>
    </submittedName>
</protein>
<dbReference type="NCBIfam" id="TIGR02595">
    <property type="entry name" value="PEP_CTERM"/>
    <property type="match status" value="1"/>
</dbReference>
<keyword evidence="1" id="KW-1133">Transmembrane helix</keyword>
<proteinExistence type="predicted"/>